<organism evidence="2">
    <name type="scientific">Echinococcus granulosus</name>
    <name type="common">Hydatid tapeworm</name>
    <dbReference type="NCBI Taxonomy" id="6210"/>
    <lineage>
        <taxon>Eukaryota</taxon>
        <taxon>Metazoa</taxon>
        <taxon>Spiralia</taxon>
        <taxon>Lophotrochozoa</taxon>
        <taxon>Platyhelminthes</taxon>
        <taxon>Cestoda</taxon>
        <taxon>Eucestoda</taxon>
        <taxon>Cyclophyllidea</taxon>
        <taxon>Taeniidae</taxon>
        <taxon>Echinococcus</taxon>
        <taxon>Echinococcus granulosus group</taxon>
    </lineage>
</organism>
<dbReference type="EMBL" id="LK028580">
    <property type="protein sequence ID" value="CDS19883.1"/>
    <property type="molecule type" value="Genomic_DNA"/>
</dbReference>
<evidence type="ECO:0000313" key="2">
    <source>
        <dbReference type="EMBL" id="CDS19883.1"/>
    </source>
</evidence>
<reference evidence="2 3" key="1">
    <citation type="journal article" date="2013" name="Nature">
        <title>The genomes of four tapeworm species reveal adaptations to parasitism.</title>
        <authorList>
            <person name="Tsai I.J."/>
            <person name="Zarowiecki M."/>
            <person name="Holroyd N."/>
            <person name="Garciarrubio A."/>
            <person name="Sanchez-Flores A."/>
            <person name="Brooks K.L."/>
            <person name="Tracey A."/>
            <person name="Bobes R.J."/>
            <person name="Fragoso G."/>
            <person name="Sciutto E."/>
            <person name="Aslett M."/>
            <person name="Beasley H."/>
            <person name="Bennett H.M."/>
            <person name="Cai J."/>
            <person name="Camicia F."/>
            <person name="Clark R."/>
            <person name="Cucher M."/>
            <person name="De Silva N."/>
            <person name="Day T.A."/>
            <person name="Deplazes P."/>
            <person name="Estrada K."/>
            <person name="Fernandez C."/>
            <person name="Holland P.W."/>
            <person name="Hou J."/>
            <person name="Hu S."/>
            <person name="Huckvale T."/>
            <person name="Hung S.S."/>
            <person name="Kamenetzky L."/>
            <person name="Keane J.A."/>
            <person name="Kiss F."/>
            <person name="Koziol U."/>
            <person name="Lambert O."/>
            <person name="Liu K."/>
            <person name="Luo X."/>
            <person name="Luo Y."/>
            <person name="Macchiaroli N."/>
            <person name="Nichol S."/>
            <person name="Paps J."/>
            <person name="Parkinson J."/>
            <person name="Pouchkina-Stantcheva N."/>
            <person name="Riddiford N."/>
            <person name="Rosenzvit M."/>
            <person name="Salinas G."/>
            <person name="Wasmuth J.D."/>
            <person name="Zamanian M."/>
            <person name="Zheng Y."/>
            <person name="Cai X."/>
            <person name="Soberon X."/>
            <person name="Olson P.D."/>
            <person name="Laclette J.P."/>
            <person name="Brehm K."/>
            <person name="Berriman M."/>
            <person name="Garciarrubio A."/>
            <person name="Bobes R.J."/>
            <person name="Fragoso G."/>
            <person name="Sanchez-Flores A."/>
            <person name="Estrada K."/>
            <person name="Cevallos M.A."/>
            <person name="Morett E."/>
            <person name="Gonzalez V."/>
            <person name="Portillo T."/>
            <person name="Ochoa-Leyva A."/>
            <person name="Jose M.V."/>
            <person name="Sciutto E."/>
            <person name="Landa A."/>
            <person name="Jimenez L."/>
            <person name="Valdes V."/>
            <person name="Carrero J.C."/>
            <person name="Larralde C."/>
            <person name="Morales-Montor J."/>
            <person name="Limon-Lason J."/>
            <person name="Soberon X."/>
            <person name="Laclette J.P."/>
        </authorList>
    </citation>
    <scope>NUCLEOTIDE SEQUENCE [LARGE SCALE GENOMIC DNA]</scope>
</reference>
<dbReference type="AlphaFoldDB" id="A0A068WN49"/>
<sequence>MYGSSATLMLHALQQQGSKNVRLGFATLRTKKRGIHFINHIFDGDAVGVKWQRSIRLIIIVLPVIFLSPVLSAAYVHSVGLL</sequence>
<evidence type="ECO:0000313" key="4">
    <source>
        <dbReference type="WBParaSite" id="EgrG_000205800"/>
    </source>
</evidence>
<evidence type="ECO:0000313" key="3">
    <source>
        <dbReference type="Proteomes" id="UP000492820"/>
    </source>
</evidence>
<feature type="transmembrane region" description="Helical" evidence="1">
    <location>
        <begin position="57"/>
        <end position="76"/>
    </location>
</feature>
<gene>
    <name evidence="2" type="ORF">EgrG_000205800</name>
</gene>
<reference evidence="2" key="2">
    <citation type="submission" date="2014-06" db="EMBL/GenBank/DDBJ databases">
        <authorList>
            <person name="Aslett M."/>
        </authorList>
    </citation>
    <scope>NUCLEOTIDE SEQUENCE</scope>
</reference>
<proteinExistence type="predicted"/>
<protein>
    <submittedName>
        <fullName evidence="2 4">Expressed protein</fullName>
    </submittedName>
</protein>
<keyword evidence="1" id="KW-0812">Transmembrane</keyword>
<evidence type="ECO:0000256" key="1">
    <source>
        <dbReference type="SAM" id="Phobius"/>
    </source>
</evidence>
<name>A0A068WN49_ECHGR</name>
<keyword evidence="1" id="KW-1133">Transmembrane helix</keyword>
<reference evidence="4" key="3">
    <citation type="submission" date="2020-10" db="UniProtKB">
        <authorList>
            <consortium name="WormBaseParasite"/>
        </authorList>
    </citation>
    <scope>IDENTIFICATION</scope>
</reference>
<dbReference type="Proteomes" id="UP000492820">
    <property type="component" value="Unassembled WGS sequence"/>
</dbReference>
<dbReference type="WBParaSite" id="EgrG_000205800">
    <property type="protein sequence ID" value="EgrG_000205800"/>
    <property type="gene ID" value="EgrG_000205800"/>
</dbReference>
<keyword evidence="1" id="KW-0472">Membrane</keyword>
<accession>A0A068WN49</accession>